<dbReference type="Pfam" id="PF13879">
    <property type="entry name" value="Hmw_CFAP97"/>
    <property type="match status" value="1"/>
</dbReference>
<dbReference type="Pfam" id="PF13499">
    <property type="entry name" value="EF-hand_7"/>
    <property type="match status" value="2"/>
</dbReference>
<feature type="region of interest" description="Disordered" evidence="5">
    <location>
        <begin position="1047"/>
        <end position="1071"/>
    </location>
</feature>
<keyword evidence="3" id="KW-0677">Repeat</keyword>
<dbReference type="PROSITE" id="PS00018">
    <property type="entry name" value="EF_HAND_1"/>
    <property type="match status" value="5"/>
</dbReference>
<feature type="domain" description="EF-hand" evidence="6">
    <location>
        <begin position="837"/>
        <end position="872"/>
    </location>
</feature>
<dbReference type="Gene3D" id="1.10.238.10">
    <property type="entry name" value="EF-hand"/>
    <property type="match status" value="3"/>
</dbReference>
<evidence type="ECO:0000313" key="7">
    <source>
        <dbReference type="EMBL" id="GMI47892.1"/>
    </source>
</evidence>
<evidence type="ECO:0000256" key="3">
    <source>
        <dbReference type="ARBA" id="ARBA00022737"/>
    </source>
</evidence>
<organism evidence="7 8">
    <name type="scientific">Triparma columacea</name>
    <dbReference type="NCBI Taxonomy" id="722753"/>
    <lineage>
        <taxon>Eukaryota</taxon>
        <taxon>Sar</taxon>
        <taxon>Stramenopiles</taxon>
        <taxon>Ochrophyta</taxon>
        <taxon>Bolidophyceae</taxon>
        <taxon>Parmales</taxon>
        <taxon>Triparmaceae</taxon>
        <taxon>Triparma</taxon>
    </lineage>
</organism>
<dbReference type="OrthoDB" id="26525at2759"/>
<keyword evidence="2" id="KW-0479">Metal-binding</keyword>
<accession>A0A9W7LFS0</accession>
<keyword evidence="4" id="KW-0106">Calcium</keyword>
<comment type="caution">
    <text evidence="7">The sequence shown here is derived from an EMBL/GenBank/DDBJ whole genome shotgun (WGS) entry which is preliminary data.</text>
</comment>
<evidence type="ECO:0000313" key="8">
    <source>
        <dbReference type="Proteomes" id="UP001165065"/>
    </source>
</evidence>
<evidence type="ECO:0000256" key="5">
    <source>
        <dbReference type="SAM" id="MobiDB-lite"/>
    </source>
</evidence>
<dbReference type="InterPro" id="IPR011992">
    <property type="entry name" value="EF-hand-dom_pair"/>
</dbReference>
<evidence type="ECO:0000259" key="6">
    <source>
        <dbReference type="PROSITE" id="PS50222"/>
    </source>
</evidence>
<dbReference type="InterPro" id="IPR018247">
    <property type="entry name" value="EF_Hand_1_Ca_BS"/>
</dbReference>
<dbReference type="PROSITE" id="PS50222">
    <property type="entry name" value="EF_HAND_2"/>
    <property type="match status" value="4"/>
</dbReference>
<dbReference type="Proteomes" id="UP001165065">
    <property type="component" value="Unassembled WGS sequence"/>
</dbReference>
<keyword evidence="8" id="KW-1185">Reference proteome</keyword>
<dbReference type="InterPro" id="IPR002048">
    <property type="entry name" value="EF_hand_dom"/>
</dbReference>
<feature type="domain" description="EF-hand" evidence="6">
    <location>
        <begin position="746"/>
        <end position="781"/>
    </location>
</feature>
<dbReference type="GO" id="GO:0005509">
    <property type="term" value="F:calcium ion binding"/>
    <property type="evidence" value="ECO:0007669"/>
    <property type="project" value="InterPro"/>
</dbReference>
<feature type="region of interest" description="Disordered" evidence="5">
    <location>
        <begin position="102"/>
        <end position="141"/>
    </location>
</feature>
<dbReference type="CDD" id="cd00051">
    <property type="entry name" value="EFh"/>
    <property type="match status" value="2"/>
</dbReference>
<feature type="region of interest" description="Disordered" evidence="5">
    <location>
        <begin position="806"/>
        <end position="829"/>
    </location>
</feature>
<feature type="domain" description="EF-hand" evidence="6">
    <location>
        <begin position="439"/>
        <end position="474"/>
    </location>
</feature>
<dbReference type="InterPro" id="IPR051581">
    <property type="entry name" value="Ca-bind"/>
</dbReference>
<dbReference type="PANTHER" id="PTHR34524">
    <property type="entry name" value="CALCYPHOSIN"/>
    <property type="match status" value="1"/>
</dbReference>
<sequence length="1489" mass="167017">MREDLPFTILKPKAKILTYLHNAEVPFANQICHRENIDRGFKIHKEKLKKIKTAKKTAYSAKGTSLKFLDDAISKSFHAQEEAKRIMGENLALERKLQKIGGMSSTAPQGSVSTASPQRVAAQPMVSKTTKLKQDRRRRENERISRENLKMLKRLNNVKPEYSVKNFRKQRKKESNVLKLRRTNYTAGHILSTNLEPIRKSRLKALQMTSFSEASVTSLTSGLASKSSLTLPNGSLVEPGIYVDPEALKHLPKSPPSSRQRARPKLRKNTPDKKHRGPHRAKNSGSPTFEIPPQRLSRDLDGGRVSPLGDDISVNTQNSTMSASTVQVFSKPKDFIVFGVDKERTTGCLVDVSIKEPFDGSYTVKVVSKSTGQLASKTLSQKDVSKIEAWHEANSVNSTDVAEIHELLISLFKEADVDGTKTLAHDEFIACMEKAELGISSHELHLVMAEADDNDDGVIDYDEFVPIALDLIQAFKARAHARRKQQDQTEQIDEEALKLLYTDDLNTSVKVLIELLEKIDGRRKGSVSRSEFKQCVNDPMTGFNKIEASMIENLAPRDKFGRFLYNSIAETVTKVRLTTIKNAIIETQASDIQKYLMDMCRDQEREDSATDFADALPDSEFPYTGQLTDRKISLLLQNANMLSLNRLQVLAIMCEAEVVDGMVDYWTFVPIASKAIENMFEPAAIAQRASLVDHPDASEEAIFDGRQRDEVESLVRERFRHADTDRSGALNPVEFSKCMESLELGLTRSQVHALMRDADADGNGEIDIDEFIQLFYDRILFLEREKKIKELQKAVFEETSNLLADGRSKSTSRRGRLGSSDPKDSEEDKLDDAAVLAMEEMLINLFTKADFGCSGYLTATEFRSILDSLDLGVTSFQQTILMAEADVNEDGKIQYGEFVPVCAELLQAFKAKAAAERGTIEAEKDIEDKVKIYISNNKNLLKAKITSVQINLSEADKERTGKMSRKDVTQLLRGNQTLEKSEVNMILHSLPVDDNGIVEYNGIDRIMEEVFEANVRRKYQDELPHSSLESHLVQLLEDEERRLRKEEETALAEANGGGRSPSSMQEEKLKKMRGAKNGLVNLDFDDEMEDGTIGSVLSVTAGFLPASSIYDALKHAKHLRLSRVQLLAVMSLAHVDEGSMEEIPYKTFAGTAAEMITKFYDPREIKRRALLERRTDMNPLNLLNGVSREDMKSRLMDNLVRIDQKKRGNVSEEMFRQTCNKCLEQCELTSSDISALVASAPRNSAGRIVWKNYIEQVYDIVLNMKRERVLQGSDIEVEEALEEDLLIVPPSKKVIASLTRALYEQVSLESRRGDITIHFSESQSAAISGDEAGGMAHKSRERHSMMLMAGTSGHKEKRSSSLEVLSATKEDMFEEVELFAEQKILYVVDDQGRPLNTQGGVYYSGVKGAVMDTMELWVTVRTLNSQDEEFQRIQIEGCKRKGGACVLEKIFKMPCLAVADNEAAEDFAKNLTAGLKILQSEDGGRSFKF</sequence>
<feature type="compositionally biased region" description="Basic residues" evidence="5">
    <location>
        <begin position="260"/>
        <end position="282"/>
    </location>
</feature>
<protein>
    <recommendedName>
        <fullName evidence="6">EF-hand domain-containing protein</fullName>
    </recommendedName>
</protein>
<dbReference type="SMART" id="SM00054">
    <property type="entry name" value="EFh"/>
    <property type="match status" value="7"/>
</dbReference>
<dbReference type="SUPFAM" id="SSF47473">
    <property type="entry name" value="EF-hand"/>
    <property type="match status" value="3"/>
</dbReference>
<comment type="similarity">
    <text evidence="1">Belongs to the CFAP97 family.</text>
</comment>
<evidence type="ECO:0000256" key="2">
    <source>
        <dbReference type="ARBA" id="ARBA00022723"/>
    </source>
</evidence>
<evidence type="ECO:0000256" key="1">
    <source>
        <dbReference type="ARBA" id="ARBA00008315"/>
    </source>
</evidence>
<gene>
    <name evidence="7" type="ORF">TrCOL_g4173</name>
</gene>
<dbReference type="EMBL" id="BRYA01000364">
    <property type="protein sequence ID" value="GMI47892.1"/>
    <property type="molecule type" value="Genomic_DNA"/>
</dbReference>
<feature type="region of interest" description="Disordered" evidence="5">
    <location>
        <begin position="247"/>
        <end position="301"/>
    </location>
</feature>
<reference evidence="8" key="1">
    <citation type="journal article" date="2023" name="Commun. Biol.">
        <title>Genome analysis of Parmales, the sister group of diatoms, reveals the evolutionary specialization of diatoms from phago-mixotrophs to photoautotrophs.</title>
        <authorList>
            <person name="Ban H."/>
            <person name="Sato S."/>
            <person name="Yoshikawa S."/>
            <person name="Yamada K."/>
            <person name="Nakamura Y."/>
            <person name="Ichinomiya M."/>
            <person name="Sato N."/>
            <person name="Blanc-Mathieu R."/>
            <person name="Endo H."/>
            <person name="Kuwata A."/>
            <person name="Ogata H."/>
        </authorList>
    </citation>
    <scope>NUCLEOTIDE SEQUENCE [LARGE SCALE GENOMIC DNA]</scope>
</reference>
<proteinExistence type="inferred from homology"/>
<feature type="compositionally biased region" description="Polar residues" evidence="5">
    <location>
        <begin position="103"/>
        <end position="117"/>
    </location>
</feature>
<feature type="domain" description="EF-hand" evidence="6">
    <location>
        <begin position="710"/>
        <end position="745"/>
    </location>
</feature>
<evidence type="ECO:0000256" key="4">
    <source>
        <dbReference type="ARBA" id="ARBA00022837"/>
    </source>
</evidence>
<dbReference type="PANTHER" id="PTHR34524:SF6">
    <property type="entry name" value="CALCYPHOSINE LIKE"/>
    <property type="match status" value="1"/>
</dbReference>
<name>A0A9W7LFS0_9STRA</name>
<dbReference type="InterPro" id="IPR029488">
    <property type="entry name" value="Hmw/CFAP97"/>
</dbReference>